<evidence type="ECO:0000313" key="2">
    <source>
        <dbReference type="Proteomes" id="UP000608513"/>
    </source>
</evidence>
<dbReference type="EMBL" id="JACORT010000015">
    <property type="protein sequence ID" value="MBC5786143.1"/>
    <property type="molecule type" value="Genomic_DNA"/>
</dbReference>
<reference evidence="1" key="1">
    <citation type="submission" date="2020-08" db="EMBL/GenBank/DDBJ databases">
        <title>Ramlibacter sp. USB13 16S ribosomal RNA gene genome sequencing and assembly.</title>
        <authorList>
            <person name="Kang M."/>
        </authorList>
    </citation>
    <scope>NUCLEOTIDE SEQUENCE</scope>
    <source>
        <strain evidence="1">USB13</strain>
    </source>
</reference>
<evidence type="ECO:0000313" key="1">
    <source>
        <dbReference type="EMBL" id="MBC5786143.1"/>
    </source>
</evidence>
<name>A0A923MVP4_9BURK</name>
<comment type="caution">
    <text evidence="1">The sequence shown here is derived from an EMBL/GenBank/DDBJ whole genome shotgun (WGS) entry which is preliminary data.</text>
</comment>
<sequence length="120" mass="13152">MSASNAPALRAIAQQLLALLESYEQEVGRMVTHWPDAKHYVEVNRQMNQIRDLGGALAGLHAAWAEVLIAHADLIRALLNAGDAVDAGQLAPERRRHALATQQLRARVQWLLPCEEDGAS</sequence>
<dbReference type="Proteomes" id="UP000608513">
    <property type="component" value="Unassembled WGS sequence"/>
</dbReference>
<protein>
    <submittedName>
        <fullName evidence="1">Uncharacterized protein</fullName>
    </submittedName>
</protein>
<accession>A0A923MVP4</accession>
<dbReference type="AlphaFoldDB" id="A0A923MVP4"/>
<gene>
    <name evidence="1" type="ORF">H8N03_24605</name>
</gene>
<proteinExistence type="predicted"/>
<keyword evidence="2" id="KW-1185">Reference proteome</keyword>
<dbReference type="RefSeq" id="WP_187078889.1">
    <property type="nucleotide sequence ID" value="NZ_JACORT010000015.1"/>
</dbReference>
<organism evidence="1 2">
    <name type="scientific">Ramlibacter cellulosilyticus</name>
    <dbReference type="NCBI Taxonomy" id="2764187"/>
    <lineage>
        <taxon>Bacteria</taxon>
        <taxon>Pseudomonadati</taxon>
        <taxon>Pseudomonadota</taxon>
        <taxon>Betaproteobacteria</taxon>
        <taxon>Burkholderiales</taxon>
        <taxon>Comamonadaceae</taxon>
        <taxon>Ramlibacter</taxon>
    </lineage>
</organism>